<reference evidence="2" key="1">
    <citation type="submission" date="2018-05" db="EMBL/GenBank/DDBJ databases">
        <authorList>
            <person name="Lanie J.A."/>
            <person name="Ng W.-L."/>
            <person name="Kazmierczak K.M."/>
            <person name="Andrzejewski T.M."/>
            <person name="Davidsen T.M."/>
            <person name="Wayne K.J."/>
            <person name="Tettelin H."/>
            <person name="Glass J.I."/>
            <person name="Rusch D."/>
            <person name="Podicherti R."/>
            <person name="Tsui H.-C.T."/>
            <person name="Winkler M.E."/>
        </authorList>
    </citation>
    <scope>NUCLEOTIDE SEQUENCE</scope>
</reference>
<dbReference type="AlphaFoldDB" id="A0A382W0J7"/>
<accession>A0A382W0J7</accession>
<organism evidence="2">
    <name type="scientific">marine metagenome</name>
    <dbReference type="NCBI Taxonomy" id="408172"/>
    <lineage>
        <taxon>unclassified sequences</taxon>
        <taxon>metagenomes</taxon>
        <taxon>ecological metagenomes</taxon>
    </lineage>
</organism>
<evidence type="ECO:0000256" key="1">
    <source>
        <dbReference type="SAM" id="MobiDB-lite"/>
    </source>
</evidence>
<protein>
    <submittedName>
        <fullName evidence="2">Uncharacterized protein</fullName>
    </submittedName>
</protein>
<sequence>MDLDWSLGFNKGDELGSQRRSTAHRNRAGIGSGKGYYEEAG</sequence>
<proteinExistence type="predicted"/>
<gene>
    <name evidence="2" type="ORF">METZ01_LOCUS404512</name>
</gene>
<evidence type="ECO:0000313" key="2">
    <source>
        <dbReference type="EMBL" id="SVD51658.1"/>
    </source>
</evidence>
<dbReference type="EMBL" id="UINC01155669">
    <property type="protein sequence ID" value="SVD51658.1"/>
    <property type="molecule type" value="Genomic_DNA"/>
</dbReference>
<name>A0A382W0J7_9ZZZZ</name>
<feature type="region of interest" description="Disordered" evidence="1">
    <location>
        <begin position="1"/>
        <end position="41"/>
    </location>
</feature>